<gene>
    <name evidence="2" type="ORF">C7445_10332</name>
</gene>
<reference evidence="2 3" key="1">
    <citation type="submission" date="2019-03" db="EMBL/GenBank/DDBJ databases">
        <title>Genomic Encyclopedia of Type Strains, Phase IV (KMG-IV): sequencing the most valuable type-strain genomes for metagenomic binning, comparative biology and taxonomic classification.</title>
        <authorList>
            <person name="Goeker M."/>
        </authorList>
    </citation>
    <scope>NUCLEOTIDE SEQUENCE [LARGE SCALE GENOMIC DNA]</scope>
    <source>
        <strain evidence="2 3">DSM 17974</strain>
    </source>
</reference>
<evidence type="ECO:0000259" key="1">
    <source>
        <dbReference type="Pfam" id="PF00814"/>
    </source>
</evidence>
<organism evidence="2 3">
    <name type="scientific">Alicyclobacillus sacchari</name>
    <dbReference type="NCBI Taxonomy" id="392010"/>
    <lineage>
        <taxon>Bacteria</taxon>
        <taxon>Bacillati</taxon>
        <taxon>Bacillota</taxon>
        <taxon>Bacilli</taxon>
        <taxon>Bacillales</taxon>
        <taxon>Alicyclobacillaceae</taxon>
        <taxon>Alicyclobacillus</taxon>
    </lineage>
</organism>
<name>A0A4R8LQZ9_9BACL</name>
<dbReference type="Proteomes" id="UP000294581">
    <property type="component" value="Unassembled WGS sequence"/>
</dbReference>
<dbReference type="InterPro" id="IPR043129">
    <property type="entry name" value="ATPase_NBD"/>
</dbReference>
<dbReference type="NCBIfam" id="TIGR03725">
    <property type="entry name" value="T6A_YeaZ"/>
    <property type="match status" value="1"/>
</dbReference>
<dbReference type="RefSeq" id="WP_166668982.1">
    <property type="nucleotide sequence ID" value="NZ_BSUS01000001.1"/>
</dbReference>
<comment type="caution">
    <text evidence="2">The sequence shown here is derived from an EMBL/GenBank/DDBJ whole genome shotgun (WGS) entry which is preliminary data.</text>
</comment>
<evidence type="ECO:0000313" key="3">
    <source>
        <dbReference type="Proteomes" id="UP000294581"/>
    </source>
</evidence>
<dbReference type="InterPro" id="IPR022496">
    <property type="entry name" value="T6A_TsaB"/>
</dbReference>
<dbReference type="GO" id="GO:0002949">
    <property type="term" value="P:tRNA threonylcarbamoyladenosine modification"/>
    <property type="evidence" value="ECO:0007669"/>
    <property type="project" value="InterPro"/>
</dbReference>
<accession>A0A4R8LQZ9</accession>
<keyword evidence="3" id="KW-1185">Reference proteome</keyword>
<dbReference type="AlphaFoldDB" id="A0A4R8LQZ9"/>
<protein>
    <submittedName>
        <fullName evidence="2">tRNA threonylcarbamoyladenosine biosynthesis protein TsaB</fullName>
    </submittedName>
</protein>
<dbReference type="SUPFAM" id="SSF53067">
    <property type="entry name" value="Actin-like ATPase domain"/>
    <property type="match status" value="1"/>
</dbReference>
<proteinExistence type="predicted"/>
<feature type="domain" description="Gcp-like" evidence="1">
    <location>
        <begin position="33"/>
        <end position="133"/>
    </location>
</feature>
<sequence>MGVIAMDTATNALAVGVGTRDGQLLSGVVQRVPRGHSRLLQPSVQFALASAGLKMADVERIVTGVGPGSYTGVRMAVATAKAMGHALDVPVVAVPTVDAMARAAVLAEAAEVLPTRILVMLNARRGCAFGACYEHVEGGRFVQISEIQVLPIVEWMHSLGDDGRALIVRDWAGDSALASRAARSLTWGSLAGLMPQALLELGNRPEYAAYVGDDLHALAPVYALAVEAEAKWQAASEGGST</sequence>
<dbReference type="InterPro" id="IPR000905">
    <property type="entry name" value="Gcp-like_dom"/>
</dbReference>
<evidence type="ECO:0000313" key="2">
    <source>
        <dbReference type="EMBL" id="TDY49989.1"/>
    </source>
</evidence>
<dbReference type="Gene3D" id="3.30.420.40">
    <property type="match status" value="2"/>
</dbReference>
<dbReference type="EMBL" id="SORF01000003">
    <property type="protein sequence ID" value="TDY49989.1"/>
    <property type="molecule type" value="Genomic_DNA"/>
</dbReference>
<dbReference type="Pfam" id="PF00814">
    <property type="entry name" value="TsaD"/>
    <property type="match status" value="1"/>
</dbReference>